<organism evidence="1">
    <name type="scientific">Streptomyces sp. NBC_00003</name>
    <dbReference type="NCBI Taxonomy" id="2903608"/>
    <lineage>
        <taxon>Bacteria</taxon>
        <taxon>Bacillati</taxon>
        <taxon>Actinomycetota</taxon>
        <taxon>Actinomycetes</taxon>
        <taxon>Kitasatosporales</taxon>
        <taxon>Streptomycetaceae</taxon>
        <taxon>Streptomyces</taxon>
    </lineage>
</organism>
<reference evidence="1" key="1">
    <citation type="submission" date="2022-10" db="EMBL/GenBank/DDBJ databases">
        <title>The complete genomes of actinobacterial strains from the NBC collection.</title>
        <authorList>
            <person name="Joergensen T.S."/>
            <person name="Alvarez Arevalo M."/>
            <person name="Sterndorff E.B."/>
            <person name="Faurdal D."/>
            <person name="Vuksanovic O."/>
            <person name="Mourched A.-S."/>
            <person name="Charusanti P."/>
            <person name="Shaw S."/>
            <person name="Blin K."/>
            <person name="Weber T."/>
        </authorList>
    </citation>
    <scope>NUCLEOTIDE SEQUENCE</scope>
    <source>
        <strain evidence="1">NBC_00003</strain>
    </source>
</reference>
<dbReference type="EMBL" id="CP108318">
    <property type="protein sequence ID" value="WTW66236.1"/>
    <property type="molecule type" value="Genomic_DNA"/>
</dbReference>
<dbReference type="AlphaFoldDB" id="A0AAU2VFK1"/>
<accession>A0AAU2VFK1</accession>
<protein>
    <submittedName>
        <fullName evidence="1">Uncharacterized protein</fullName>
    </submittedName>
</protein>
<sequence length="58" mass="6335">MCTGTADAALLVDVTILSPMSGLPDDRTLRPFCEGCYNAMTAMKNTAKELKKLKRKLT</sequence>
<proteinExistence type="predicted"/>
<name>A0AAU2VFK1_9ACTN</name>
<evidence type="ECO:0000313" key="1">
    <source>
        <dbReference type="EMBL" id="WTW66236.1"/>
    </source>
</evidence>
<gene>
    <name evidence="1" type="ORF">OG549_39585</name>
</gene>